<dbReference type="EMBL" id="MUJZ01020864">
    <property type="protein sequence ID" value="OTF79898.1"/>
    <property type="molecule type" value="Genomic_DNA"/>
</dbReference>
<accession>A0A1Y3BJ22</accession>
<keyword evidence="2" id="KW-1185">Reference proteome</keyword>
<name>A0A1Y3BJ22_EURMA</name>
<proteinExistence type="predicted"/>
<evidence type="ECO:0000313" key="1">
    <source>
        <dbReference type="EMBL" id="OTF79898.1"/>
    </source>
</evidence>
<gene>
    <name evidence="1" type="ORF">BLA29_005570</name>
</gene>
<dbReference type="AlphaFoldDB" id="A0A1Y3BJ22"/>
<organism evidence="1 2">
    <name type="scientific">Euroglyphus maynei</name>
    <name type="common">Mayne's house dust mite</name>
    <dbReference type="NCBI Taxonomy" id="6958"/>
    <lineage>
        <taxon>Eukaryota</taxon>
        <taxon>Metazoa</taxon>
        <taxon>Ecdysozoa</taxon>
        <taxon>Arthropoda</taxon>
        <taxon>Chelicerata</taxon>
        <taxon>Arachnida</taxon>
        <taxon>Acari</taxon>
        <taxon>Acariformes</taxon>
        <taxon>Sarcoptiformes</taxon>
        <taxon>Astigmata</taxon>
        <taxon>Psoroptidia</taxon>
        <taxon>Analgoidea</taxon>
        <taxon>Pyroglyphidae</taxon>
        <taxon>Pyroglyphinae</taxon>
        <taxon>Euroglyphus</taxon>
    </lineage>
</organism>
<reference evidence="1 2" key="1">
    <citation type="submission" date="2017-03" db="EMBL/GenBank/DDBJ databases">
        <title>Genome Survey of Euroglyphus maynei.</title>
        <authorList>
            <person name="Arlian L.G."/>
            <person name="Morgan M.S."/>
            <person name="Rider S.D."/>
        </authorList>
    </citation>
    <scope>NUCLEOTIDE SEQUENCE [LARGE SCALE GENOMIC DNA]</scope>
    <source>
        <strain evidence="1">Arlian Lab</strain>
        <tissue evidence="1">Whole body</tissue>
    </source>
</reference>
<dbReference type="Proteomes" id="UP000194236">
    <property type="component" value="Unassembled WGS sequence"/>
</dbReference>
<dbReference type="Gene3D" id="1.20.1050.130">
    <property type="match status" value="1"/>
</dbReference>
<dbReference type="OrthoDB" id="6503964at2759"/>
<comment type="caution">
    <text evidence="1">The sequence shown here is derived from an EMBL/GenBank/DDBJ whole genome shotgun (WGS) entry which is preliminary data.</text>
</comment>
<protein>
    <submittedName>
        <fullName evidence="1">Uncharacterized protein</fullName>
    </submittedName>
</protein>
<sequence length="288" mass="33568">MTNGQQSSSIIEPLSIPNDLDLEKDPDACMALEDLLSRQMLLLCRLNDLERKLIDRNGIEIKQKKFQSKLVKQLTENYEDIVIHFDLNHPPTVLLTVLSFLIKDSPELFLINYHVHSSLLDDSSVEQFHMNQQNLFGKLERINFKFNTIQDNSDRMNRKIILTFIAKKLSIQQYDQIEAIFKSNRPIIKGELNIIHHLYSMISATDSNECGELWKLLTSSKDLQSDQYCIEKLGRFFVGLGERQFLFNHPQPQLTDIIIWSLADRSRALHSLMDAKWYKIIESMLMKV</sequence>
<evidence type="ECO:0000313" key="2">
    <source>
        <dbReference type="Proteomes" id="UP000194236"/>
    </source>
</evidence>